<evidence type="ECO:0000313" key="6">
    <source>
        <dbReference type="Proteomes" id="UP000664761"/>
    </source>
</evidence>
<dbReference type="Gene3D" id="3.40.190.10">
    <property type="entry name" value="Periplasmic binding protein-like II"/>
    <property type="match status" value="1"/>
</dbReference>
<reference evidence="5 6" key="1">
    <citation type="submission" date="2021-03" db="EMBL/GenBank/DDBJ databases">
        <title>Sneathiella sp. CAU 1612 isolated from Kang Won-do.</title>
        <authorList>
            <person name="Kim W."/>
        </authorList>
    </citation>
    <scope>NUCLEOTIDE SEQUENCE [LARGE SCALE GENOMIC DNA]</scope>
    <source>
        <strain evidence="5 6">CAU 1612</strain>
    </source>
</reference>
<keyword evidence="6" id="KW-1185">Reference proteome</keyword>
<dbReference type="PROSITE" id="PS51318">
    <property type="entry name" value="TAT"/>
    <property type="match status" value="1"/>
</dbReference>
<organism evidence="5 6">
    <name type="scientific">Sneathiella sedimenti</name>
    <dbReference type="NCBI Taxonomy" id="2816034"/>
    <lineage>
        <taxon>Bacteria</taxon>
        <taxon>Pseudomonadati</taxon>
        <taxon>Pseudomonadota</taxon>
        <taxon>Alphaproteobacteria</taxon>
        <taxon>Sneathiellales</taxon>
        <taxon>Sneathiellaceae</taxon>
        <taxon>Sneathiella</taxon>
    </lineage>
</organism>
<evidence type="ECO:0000313" key="5">
    <source>
        <dbReference type="EMBL" id="MBO0334602.1"/>
    </source>
</evidence>
<evidence type="ECO:0000256" key="2">
    <source>
        <dbReference type="ARBA" id="ARBA00005695"/>
    </source>
</evidence>
<feature type="domain" description="Solute-binding protein family 5" evidence="4">
    <location>
        <begin position="86"/>
        <end position="444"/>
    </location>
</feature>
<dbReference type="Proteomes" id="UP000664761">
    <property type="component" value="Unassembled WGS sequence"/>
</dbReference>
<evidence type="ECO:0000256" key="3">
    <source>
        <dbReference type="SAM" id="SignalP"/>
    </source>
</evidence>
<dbReference type="CDD" id="cd08512">
    <property type="entry name" value="PBP2_NikA_DppA_OppA_like_7"/>
    <property type="match status" value="1"/>
</dbReference>
<comment type="subcellular location">
    <subcellularLocation>
        <location evidence="1">Periplasm</location>
    </subcellularLocation>
</comment>
<dbReference type="Gene3D" id="3.10.105.10">
    <property type="entry name" value="Dipeptide-binding Protein, Domain 3"/>
    <property type="match status" value="1"/>
</dbReference>
<keyword evidence="3" id="KW-0732">Signal</keyword>
<dbReference type="InterPro" id="IPR030678">
    <property type="entry name" value="Peptide/Ni-bd"/>
</dbReference>
<dbReference type="PANTHER" id="PTHR30290">
    <property type="entry name" value="PERIPLASMIC BINDING COMPONENT OF ABC TRANSPORTER"/>
    <property type="match status" value="1"/>
</dbReference>
<dbReference type="InterPro" id="IPR000914">
    <property type="entry name" value="SBP_5_dom"/>
</dbReference>
<feature type="signal peptide" evidence="3">
    <location>
        <begin position="1"/>
        <end position="35"/>
    </location>
</feature>
<dbReference type="PANTHER" id="PTHR30290:SF34">
    <property type="entry name" value="ABC TRANSPORTER, PERIPLASMIC OLIGO-PEPTIDE BINDING PROTEIN, PUTATIVE-RELATED"/>
    <property type="match status" value="1"/>
</dbReference>
<feature type="chain" id="PRO_5046306712" evidence="3">
    <location>
        <begin position="36"/>
        <end position="535"/>
    </location>
</feature>
<dbReference type="InterPro" id="IPR039424">
    <property type="entry name" value="SBP_5"/>
</dbReference>
<dbReference type="SUPFAM" id="SSF53850">
    <property type="entry name" value="Periplasmic binding protein-like II"/>
    <property type="match status" value="1"/>
</dbReference>
<sequence>MKDMSRRSFGRLVKACAVAGLAVASLGATMEPATAFERVDGGKVLVIAGRQPVSTLDPSVKYNASIRSLQQALYDALVKYDGNPPQVKPWLAESWEQSDDGKTWIFKLVKGAKFHSGNPVNAEAIKYSFTRTLELNKGPSWMLSDFLKPEGIVVVDDHTVQFNLEKPYAAFLSFLPWWYIMDPAVVGAHVEGDDYGQKWLTENEAGSGPYKLKRFDQGTLYEVERVKDYWKGDGGSNIEGIVYKLIRETSAQRAALMRGEADIVLDLSPDEFDQVAKAKGIKTSTEPALTAFGLKFNTKGKYMSDKNLRKAVAHAFDYDSLVAIFNGKAVLQTSPFTDDIKGKIDVPGIPRHDVEKAKEYLAKSQWPEGGIELEYVYVQGLEVERLMGLVLIDNLKPLNITLKMVPLTWPNLVARGSKPETAADLMAIFATPVSVDPDAVAYQYHPDSWGKYYGTHFYDNPKVTELIEKARYTTDWEERAPMYAEIQKLIVEDQPEIFGMMRKRLVAYRDYVTGFSYTPVRMTSEVDYYGLGIGK</sequence>
<accession>A0ABS3F9J3</accession>
<dbReference type="Pfam" id="PF00496">
    <property type="entry name" value="SBP_bac_5"/>
    <property type="match status" value="1"/>
</dbReference>
<dbReference type="Gene3D" id="3.90.76.10">
    <property type="entry name" value="Dipeptide-binding Protein, Domain 1"/>
    <property type="match status" value="1"/>
</dbReference>
<proteinExistence type="inferred from homology"/>
<dbReference type="RefSeq" id="WP_207046586.1">
    <property type="nucleotide sequence ID" value="NZ_JAFLNC010000004.1"/>
</dbReference>
<comment type="caution">
    <text evidence="5">The sequence shown here is derived from an EMBL/GenBank/DDBJ whole genome shotgun (WGS) entry which is preliminary data.</text>
</comment>
<comment type="similarity">
    <text evidence="2">Belongs to the bacterial solute-binding protein 5 family.</text>
</comment>
<protein>
    <submittedName>
        <fullName evidence="5">ABC transporter substrate-binding protein</fullName>
    </submittedName>
</protein>
<name>A0ABS3F9J3_9PROT</name>
<dbReference type="PIRSF" id="PIRSF002741">
    <property type="entry name" value="MppA"/>
    <property type="match status" value="1"/>
</dbReference>
<gene>
    <name evidence="5" type="ORF">J0X12_13325</name>
</gene>
<dbReference type="EMBL" id="JAFLNC010000004">
    <property type="protein sequence ID" value="MBO0334602.1"/>
    <property type="molecule type" value="Genomic_DNA"/>
</dbReference>
<evidence type="ECO:0000259" key="4">
    <source>
        <dbReference type="Pfam" id="PF00496"/>
    </source>
</evidence>
<evidence type="ECO:0000256" key="1">
    <source>
        <dbReference type="ARBA" id="ARBA00004418"/>
    </source>
</evidence>
<dbReference type="InterPro" id="IPR006311">
    <property type="entry name" value="TAT_signal"/>
</dbReference>